<dbReference type="Pfam" id="PF05834">
    <property type="entry name" value="Lycopene_cycl"/>
    <property type="match status" value="1"/>
</dbReference>
<organism evidence="1 2">
    <name type="scientific">Pedobacter ureilyticus</name>
    <dbReference type="NCBI Taxonomy" id="1393051"/>
    <lineage>
        <taxon>Bacteria</taxon>
        <taxon>Pseudomonadati</taxon>
        <taxon>Bacteroidota</taxon>
        <taxon>Sphingobacteriia</taxon>
        <taxon>Sphingobacteriales</taxon>
        <taxon>Sphingobacteriaceae</taxon>
        <taxon>Pedobacter</taxon>
    </lineage>
</organism>
<name>A0ABW9J9L8_9SPHI</name>
<proteinExistence type="predicted"/>
<reference evidence="1 2" key="1">
    <citation type="submission" date="2024-12" db="EMBL/GenBank/DDBJ databases">
        <authorList>
            <person name="Hu S."/>
        </authorList>
    </citation>
    <scope>NUCLEOTIDE SEQUENCE [LARGE SCALE GENOMIC DNA]</scope>
    <source>
        <strain evidence="1 2">THG-T11</strain>
    </source>
</reference>
<dbReference type="Gene3D" id="3.50.50.60">
    <property type="entry name" value="FAD/NAD(P)-binding domain"/>
    <property type="match status" value="1"/>
</dbReference>
<sequence length="389" mass="45482">MHENKDLDYDIIICGGGLAGLSLSYIALKTSIWTSERILIIEQDRKEENDRLWSFWESGRSIFEHIVYRQWTNLKFFSNAGKLIDIDHAPYVYKMIRSSDFYRTTKEFLKTFPNVHFLNEKITKVVGFDDSCEVTTESHFLRCKYAFSSIYHKPELSPGQQYFLQHFKGVKIRSEELRFDLSTAWLMDFRTEQEHGATFFYTLPMSHNEIFVEYTFFSKKVLSESDYDAGIHEYIKSVLKLQQYEFLETEMGAIPMTNYHFQRRNGNLIFIGTAGGDTRASTGYTFTNLQKTITNILSAYKKSGSPVNFKEHHGILTSLYDGTLLQVMDASSYPPHQIFTDLFEHTDGKSIFKFLDAESSIFTDFKIMKSLRTWPFLKAFAKELWLRCK</sequence>
<dbReference type="InterPro" id="IPR036188">
    <property type="entry name" value="FAD/NAD-bd_sf"/>
</dbReference>
<keyword evidence="2" id="KW-1185">Reference proteome</keyword>
<dbReference type="SUPFAM" id="SSF51905">
    <property type="entry name" value="FAD/NAD(P)-binding domain"/>
    <property type="match status" value="1"/>
</dbReference>
<accession>A0ABW9J9L8</accession>
<evidence type="ECO:0000313" key="2">
    <source>
        <dbReference type="Proteomes" id="UP001517247"/>
    </source>
</evidence>
<dbReference type="Proteomes" id="UP001517247">
    <property type="component" value="Unassembled WGS sequence"/>
</dbReference>
<dbReference type="EMBL" id="SSHJ02000007">
    <property type="protein sequence ID" value="MFN0256595.1"/>
    <property type="molecule type" value="Genomic_DNA"/>
</dbReference>
<comment type="caution">
    <text evidence="1">The sequence shown here is derived from an EMBL/GenBank/DDBJ whole genome shotgun (WGS) entry which is preliminary data.</text>
</comment>
<dbReference type="RefSeq" id="WP_138723689.1">
    <property type="nucleotide sequence ID" value="NZ_SSHJ02000007.1"/>
</dbReference>
<evidence type="ECO:0000313" key="1">
    <source>
        <dbReference type="EMBL" id="MFN0256595.1"/>
    </source>
</evidence>
<protein>
    <submittedName>
        <fullName evidence="1">Lycopene cyclase family protein</fullName>
    </submittedName>
</protein>
<gene>
    <name evidence="1" type="ORF">E6A44_013485</name>
</gene>